<evidence type="ECO:0000313" key="8">
    <source>
        <dbReference type="Proteomes" id="UP001138997"/>
    </source>
</evidence>
<dbReference type="RefSeq" id="WP_231447874.1">
    <property type="nucleotide sequence ID" value="NZ_JAJOMB010000020.1"/>
</dbReference>
<name>A0A9X1NJ17_9ACTN</name>
<dbReference type="InterPro" id="IPR002781">
    <property type="entry name" value="TM_pro_TauE-like"/>
</dbReference>
<keyword evidence="5 6" id="KW-0472">Membrane</keyword>
<keyword evidence="6" id="KW-1003">Cell membrane</keyword>
<evidence type="ECO:0000313" key="7">
    <source>
        <dbReference type="EMBL" id="MCD5315068.1"/>
    </source>
</evidence>
<dbReference type="PANTHER" id="PTHR43701:SF2">
    <property type="entry name" value="MEMBRANE TRANSPORTER PROTEIN YJNA-RELATED"/>
    <property type="match status" value="1"/>
</dbReference>
<dbReference type="PANTHER" id="PTHR43701">
    <property type="entry name" value="MEMBRANE TRANSPORTER PROTEIN MJ0441-RELATED"/>
    <property type="match status" value="1"/>
</dbReference>
<feature type="transmembrane region" description="Helical" evidence="6">
    <location>
        <begin position="173"/>
        <end position="192"/>
    </location>
</feature>
<comment type="similarity">
    <text evidence="2 6">Belongs to the 4-toluene sulfonate uptake permease (TSUP) (TC 2.A.102) family.</text>
</comment>
<dbReference type="GO" id="GO:0005886">
    <property type="term" value="C:plasma membrane"/>
    <property type="evidence" value="ECO:0007669"/>
    <property type="project" value="UniProtKB-SubCell"/>
</dbReference>
<dbReference type="InterPro" id="IPR051598">
    <property type="entry name" value="TSUP/Inactive_protease-like"/>
</dbReference>
<keyword evidence="4 6" id="KW-1133">Transmembrane helix</keyword>
<dbReference type="AlphaFoldDB" id="A0A9X1NJ17"/>
<evidence type="ECO:0000256" key="2">
    <source>
        <dbReference type="ARBA" id="ARBA00009142"/>
    </source>
</evidence>
<feature type="transmembrane region" description="Helical" evidence="6">
    <location>
        <begin position="140"/>
        <end position="161"/>
    </location>
</feature>
<evidence type="ECO:0000256" key="4">
    <source>
        <dbReference type="ARBA" id="ARBA00022989"/>
    </source>
</evidence>
<reference evidence="7" key="1">
    <citation type="submission" date="2021-11" db="EMBL/GenBank/DDBJ databases">
        <title>Streptomyces corallinus and Kineosporia corallina sp. nov., two new coral-derived marine actinobacteria.</title>
        <authorList>
            <person name="Buangrab K."/>
            <person name="Sutthacheep M."/>
            <person name="Yeemin T."/>
            <person name="Harunari E."/>
            <person name="Igarashi Y."/>
            <person name="Sripreechasak P."/>
            <person name="Kanchanasin P."/>
            <person name="Tanasupawat S."/>
            <person name="Phongsopitanun W."/>
        </authorList>
    </citation>
    <scope>NUCLEOTIDE SEQUENCE</scope>
    <source>
        <strain evidence="7">JCM 31032</strain>
    </source>
</reference>
<feature type="transmembrane region" description="Helical" evidence="6">
    <location>
        <begin position="238"/>
        <end position="256"/>
    </location>
</feature>
<feature type="transmembrane region" description="Helical" evidence="6">
    <location>
        <begin position="204"/>
        <end position="226"/>
    </location>
</feature>
<dbReference type="Proteomes" id="UP001138997">
    <property type="component" value="Unassembled WGS sequence"/>
</dbReference>
<gene>
    <name evidence="7" type="ORF">LR394_29600</name>
</gene>
<keyword evidence="8" id="KW-1185">Reference proteome</keyword>
<sequence>MTVNLILVGVGVLLGVSTVWFGFGGGFVAVPVIAWAHGGDGAQVLGIATATSLLIMLVNALVATLASRRELLARIKPALIIYLAIGGALGAAANPLVDGRVLKWAFVTYIGLTVLDLLFRPGFVHPDSPNPRQAPPSLGIPIGAVASFLGVGGSVLTVPAMRRSGVSMADATALANPLTFAIALPATLVALLTTPDADDSGRLLVGSADIGAAACLLVSAIPVVILLRRRRVPVPDTVHAWAYLVLLVISGAAVALR</sequence>
<comment type="subcellular location">
    <subcellularLocation>
        <location evidence="6">Cell membrane</location>
        <topology evidence="6">Multi-pass membrane protein</topology>
    </subcellularLocation>
    <subcellularLocation>
        <location evidence="1">Membrane</location>
        <topology evidence="1">Multi-pass membrane protein</topology>
    </subcellularLocation>
</comment>
<organism evidence="7 8">
    <name type="scientific">Kineosporia babensis</name>
    <dbReference type="NCBI Taxonomy" id="499548"/>
    <lineage>
        <taxon>Bacteria</taxon>
        <taxon>Bacillati</taxon>
        <taxon>Actinomycetota</taxon>
        <taxon>Actinomycetes</taxon>
        <taxon>Kineosporiales</taxon>
        <taxon>Kineosporiaceae</taxon>
        <taxon>Kineosporia</taxon>
    </lineage>
</organism>
<feature type="transmembrane region" description="Helical" evidence="6">
    <location>
        <begin position="44"/>
        <end position="66"/>
    </location>
</feature>
<feature type="transmembrane region" description="Helical" evidence="6">
    <location>
        <begin position="78"/>
        <end position="96"/>
    </location>
</feature>
<comment type="caution">
    <text evidence="7">The sequence shown here is derived from an EMBL/GenBank/DDBJ whole genome shotgun (WGS) entry which is preliminary data.</text>
</comment>
<evidence type="ECO:0000256" key="3">
    <source>
        <dbReference type="ARBA" id="ARBA00022692"/>
    </source>
</evidence>
<accession>A0A9X1NJ17</accession>
<evidence type="ECO:0000256" key="6">
    <source>
        <dbReference type="RuleBase" id="RU363041"/>
    </source>
</evidence>
<evidence type="ECO:0000256" key="1">
    <source>
        <dbReference type="ARBA" id="ARBA00004141"/>
    </source>
</evidence>
<evidence type="ECO:0000256" key="5">
    <source>
        <dbReference type="ARBA" id="ARBA00023136"/>
    </source>
</evidence>
<dbReference type="EMBL" id="JAJOMB010000020">
    <property type="protein sequence ID" value="MCD5315068.1"/>
    <property type="molecule type" value="Genomic_DNA"/>
</dbReference>
<protein>
    <recommendedName>
        <fullName evidence="6">Probable membrane transporter protein</fullName>
    </recommendedName>
</protein>
<keyword evidence="3 6" id="KW-0812">Transmembrane</keyword>
<dbReference type="Pfam" id="PF01925">
    <property type="entry name" value="TauE"/>
    <property type="match status" value="1"/>
</dbReference>
<proteinExistence type="inferred from homology"/>